<evidence type="ECO:0000313" key="2">
    <source>
        <dbReference type="Proteomes" id="UP000049828"/>
    </source>
</evidence>
<name>A0A0M6WPU2_9FIRM</name>
<dbReference type="RefSeq" id="WP_021924134.1">
    <property type="nucleotide sequence ID" value="NZ_CABJFX010000002.1"/>
</dbReference>
<dbReference type="Proteomes" id="UP000049828">
    <property type="component" value="Unassembled WGS sequence"/>
</dbReference>
<keyword evidence="2" id="KW-1185">Reference proteome</keyword>
<protein>
    <submittedName>
        <fullName evidence="1">Uncharacterized protein</fullName>
    </submittedName>
</protein>
<reference evidence="2" key="1">
    <citation type="submission" date="2015-05" db="EMBL/GenBank/DDBJ databases">
        <authorList>
            <consortium name="Pathogen Informatics"/>
        </authorList>
    </citation>
    <scope>NUCLEOTIDE SEQUENCE [LARGE SCALE GENOMIC DNA]</scope>
    <source>
        <strain evidence="2">L1-83</strain>
    </source>
</reference>
<dbReference type="AlphaFoldDB" id="A0A0M6WPU2"/>
<organism evidence="1 2">
    <name type="scientific">Roseburia inulinivorans</name>
    <dbReference type="NCBI Taxonomy" id="360807"/>
    <lineage>
        <taxon>Bacteria</taxon>
        <taxon>Bacillati</taxon>
        <taxon>Bacillota</taxon>
        <taxon>Clostridia</taxon>
        <taxon>Lachnospirales</taxon>
        <taxon>Lachnospiraceae</taxon>
        <taxon>Roseburia</taxon>
    </lineage>
</organism>
<sequence>MKKFQKLIFTLCLTLFSLNILLSFSSKKYEDIPCPTRIENDVDINEIA</sequence>
<accession>A0A0M6WPU2</accession>
<evidence type="ECO:0000313" key="1">
    <source>
        <dbReference type="EMBL" id="CRL39038.1"/>
    </source>
</evidence>
<gene>
    <name evidence="1" type="ORF">RIL183_23981</name>
</gene>
<proteinExistence type="predicted"/>
<dbReference type="EMBL" id="CVRS01000074">
    <property type="protein sequence ID" value="CRL39038.1"/>
    <property type="molecule type" value="Genomic_DNA"/>
</dbReference>